<protein>
    <submittedName>
        <fullName evidence="3">SDR family oxidoreductase</fullName>
    </submittedName>
</protein>
<dbReference type="RefSeq" id="WP_344308759.1">
    <property type="nucleotide sequence ID" value="NZ_BAAANY010000007.1"/>
</dbReference>
<name>A0ABN2GBZ8_9ACTN</name>
<dbReference type="InterPro" id="IPR020904">
    <property type="entry name" value="Sc_DH/Rdtase_CS"/>
</dbReference>
<accession>A0ABN2GBZ8</accession>
<dbReference type="PANTHER" id="PTHR48107">
    <property type="entry name" value="NADPH-DEPENDENT ALDEHYDE REDUCTASE-LIKE PROTEIN, CHLOROPLASTIC-RELATED"/>
    <property type="match status" value="1"/>
</dbReference>
<dbReference type="PRINTS" id="PR00081">
    <property type="entry name" value="GDHRDH"/>
</dbReference>
<keyword evidence="2" id="KW-0560">Oxidoreductase</keyword>
<organism evidence="3 4">
    <name type="scientific">Fodinicola feengrottensis</name>
    <dbReference type="NCBI Taxonomy" id="435914"/>
    <lineage>
        <taxon>Bacteria</taxon>
        <taxon>Bacillati</taxon>
        <taxon>Actinomycetota</taxon>
        <taxon>Actinomycetes</taxon>
        <taxon>Mycobacteriales</taxon>
        <taxon>Fodinicola</taxon>
    </lineage>
</organism>
<evidence type="ECO:0000313" key="4">
    <source>
        <dbReference type="Proteomes" id="UP001500618"/>
    </source>
</evidence>
<keyword evidence="4" id="KW-1185">Reference proteome</keyword>
<comment type="similarity">
    <text evidence="1">Belongs to the short-chain dehydrogenases/reductases (SDR) family.</text>
</comment>
<evidence type="ECO:0000313" key="3">
    <source>
        <dbReference type="EMBL" id="GAA1668612.1"/>
    </source>
</evidence>
<dbReference type="EMBL" id="BAAANY010000007">
    <property type="protein sequence ID" value="GAA1668612.1"/>
    <property type="molecule type" value="Genomic_DNA"/>
</dbReference>
<proteinExistence type="inferred from homology"/>
<dbReference type="PANTHER" id="PTHR48107:SF7">
    <property type="entry name" value="RE15974P"/>
    <property type="match status" value="1"/>
</dbReference>
<sequence length="260" mass="27089">MFDNALAGRTAVVTGVSRQAGIGVAIARRLAAQGADLLLQGWERHDAERHNEMGTGAPASIVDELREAGRRVEYVSADFSDPLAPAEVVQAGIDAFGHLDILVANHARTTPRSSLAEITAAEIDASYAINSRSTFLLVKEFAGHFKGSDGRIVLFTSGQHNGPMADEIPYAASKAALAGMTPSLAAAVISQRIMVNCVNPGPTDTGWATPDITAAALTRLRLGRWGTPDDAAALVSFLVGPDGGWVTGQVISSEGGFNLG</sequence>
<dbReference type="NCBIfam" id="NF009389">
    <property type="entry name" value="PRK12748.1"/>
    <property type="match status" value="1"/>
</dbReference>
<dbReference type="Gene3D" id="3.40.50.720">
    <property type="entry name" value="NAD(P)-binding Rossmann-like Domain"/>
    <property type="match status" value="1"/>
</dbReference>
<dbReference type="InterPro" id="IPR002347">
    <property type="entry name" value="SDR_fam"/>
</dbReference>
<dbReference type="Proteomes" id="UP001500618">
    <property type="component" value="Unassembled WGS sequence"/>
</dbReference>
<gene>
    <name evidence="3" type="ORF">GCM10009765_17530</name>
</gene>
<dbReference type="PROSITE" id="PS00061">
    <property type="entry name" value="ADH_SHORT"/>
    <property type="match status" value="1"/>
</dbReference>
<reference evidence="3 4" key="1">
    <citation type="journal article" date="2019" name="Int. J. Syst. Evol. Microbiol.">
        <title>The Global Catalogue of Microorganisms (GCM) 10K type strain sequencing project: providing services to taxonomists for standard genome sequencing and annotation.</title>
        <authorList>
            <consortium name="The Broad Institute Genomics Platform"/>
            <consortium name="The Broad Institute Genome Sequencing Center for Infectious Disease"/>
            <person name="Wu L."/>
            <person name="Ma J."/>
        </authorList>
    </citation>
    <scope>NUCLEOTIDE SEQUENCE [LARGE SCALE GENOMIC DNA]</scope>
    <source>
        <strain evidence="3 4">JCM 14718</strain>
    </source>
</reference>
<dbReference type="SUPFAM" id="SSF51735">
    <property type="entry name" value="NAD(P)-binding Rossmann-fold domains"/>
    <property type="match status" value="1"/>
</dbReference>
<dbReference type="InterPro" id="IPR036291">
    <property type="entry name" value="NAD(P)-bd_dom_sf"/>
</dbReference>
<dbReference type="Pfam" id="PF13561">
    <property type="entry name" value="adh_short_C2"/>
    <property type="match status" value="1"/>
</dbReference>
<evidence type="ECO:0000256" key="2">
    <source>
        <dbReference type="ARBA" id="ARBA00023002"/>
    </source>
</evidence>
<evidence type="ECO:0000256" key="1">
    <source>
        <dbReference type="ARBA" id="ARBA00006484"/>
    </source>
</evidence>
<comment type="caution">
    <text evidence="3">The sequence shown here is derived from an EMBL/GenBank/DDBJ whole genome shotgun (WGS) entry which is preliminary data.</text>
</comment>